<dbReference type="PROSITE" id="PS00012">
    <property type="entry name" value="PHOSPHOPANTETHEINE"/>
    <property type="match status" value="2"/>
</dbReference>
<dbReference type="InterPro" id="IPR036736">
    <property type="entry name" value="ACP-like_sf"/>
</dbReference>
<dbReference type="InterPro" id="IPR014043">
    <property type="entry name" value="Acyl_transferase_dom"/>
</dbReference>
<dbReference type="GO" id="GO:0005886">
    <property type="term" value="C:plasma membrane"/>
    <property type="evidence" value="ECO:0007669"/>
    <property type="project" value="TreeGrafter"/>
</dbReference>
<dbReference type="InterPro" id="IPR013968">
    <property type="entry name" value="PKS_KR"/>
</dbReference>
<dbReference type="SMART" id="SM01294">
    <property type="entry name" value="PKS_PP_betabranch"/>
    <property type="match status" value="2"/>
</dbReference>
<dbReference type="OrthoDB" id="499075at2"/>
<dbReference type="CDD" id="cd00833">
    <property type="entry name" value="PKS"/>
    <property type="match status" value="1"/>
</dbReference>
<dbReference type="GO" id="GO:0071770">
    <property type="term" value="P:DIM/DIP cell wall layer assembly"/>
    <property type="evidence" value="ECO:0007669"/>
    <property type="project" value="TreeGrafter"/>
</dbReference>
<dbReference type="PROSITE" id="PS00455">
    <property type="entry name" value="AMP_BINDING"/>
    <property type="match status" value="1"/>
</dbReference>
<organism evidence="10 11">
    <name type="scientific">Gloeothece citriformis (strain PCC 7424)</name>
    <name type="common">Cyanothece sp. (strain PCC 7424)</name>
    <dbReference type="NCBI Taxonomy" id="65393"/>
    <lineage>
        <taxon>Bacteria</taxon>
        <taxon>Bacillati</taxon>
        <taxon>Cyanobacteriota</taxon>
        <taxon>Cyanophyceae</taxon>
        <taxon>Oscillatoriophycideae</taxon>
        <taxon>Chroococcales</taxon>
        <taxon>Aphanothecaceae</taxon>
        <taxon>Gloeothece</taxon>
        <taxon>Gloeothece citriformis</taxon>
    </lineage>
</organism>
<dbReference type="Gene3D" id="3.40.366.10">
    <property type="entry name" value="Malonyl-Coenzyme A Acyl Carrier Protein, domain 2"/>
    <property type="match status" value="1"/>
</dbReference>
<reference evidence="11" key="1">
    <citation type="journal article" date="2011" name="MBio">
        <title>Novel metabolic attributes of the genus Cyanothece, comprising a group of unicellular nitrogen-fixing Cyanobacteria.</title>
        <authorList>
            <person name="Bandyopadhyay A."/>
            <person name="Elvitigala T."/>
            <person name="Welsh E."/>
            <person name="Stockel J."/>
            <person name="Liberton M."/>
            <person name="Min H."/>
            <person name="Sherman L.A."/>
            <person name="Pakrasi H.B."/>
        </authorList>
    </citation>
    <scope>NUCLEOTIDE SEQUENCE [LARGE SCALE GENOMIC DNA]</scope>
    <source>
        <strain evidence="11">PCC 7424</strain>
    </source>
</reference>
<dbReference type="Pfam" id="PF00698">
    <property type="entry name" value="Acyl_transf_1"/>
    <property type="match status" value="1"/>
</dbReference>
<dbReference type="InterPro" id="IPR006162">
    <property type="entry name" value="Ppantetheine_attach_site"/>
</dbReference>
<dbReference type="PROSITE" id="PS00606">
    <property type="entry name" value="KS3_1"/>
    <property type="match status" value="1"/>
</dbReference>
<dbReference type="InterPro" id="IPR042099">
    <property type="entry name" value="ANL_N_sf"/>
</dbReference>
<feature type="domain" description="Carrier" evidence="8">
    <location>
        <begin position="601"/>
        <end position="678"/>
    </location>
</feature>
<dbReference type="InterPro" id="IPR014030">
    <property type="entry name" value="Ketoacyl_synth_N"/>
</dbReference>
<dbReference type="InterPro" id="IPR025110">
    <property type="entry name" value="AMP-bd_C"/>
</dbReference>
<dbReference type="Gene3D" id="3.40.47.10">
    <property type="match status" value="1"/>
</dbReference>
<dbReference type="SUPFAM" id="SSF47336">
    <property type="entry name" value="ACP-like"/>
    <property type="match status" value="2"/>
</dbReference>
<keyword evidence="6" id="KW-0443">Lipid metabolism</keyword>
<dbReference type="InterPro" id="IPR036291">
    <property type="entry name" value="NAD(P)-bd_dom_sf"/>
</dbReference>
<dbReference type="eggNOG" id="COG0318">
    <property type="taxonomic scope" value="Bacteria"/>
</dbReference>
<dbReference type="SUPFAM" id="SSF52540">
    <property type="entry name" value="P-loop containing nucleoside triphosphate hydrolases"/>
    <property type="match status" value="1"/>
</dbReference>
<dbReference type="RefSeq" id="WP_012599249.1">
    <property type="nucleotide sequence ID" value="NC_011729.1"/>
</dbReference>
<dbReference type="SUPFAM" id="SSF56801">
    <property type="entry name" value="Acetyl-CoA synthetase-like"/>
    <property type="match status" value="1"/>
</dbReference>
<dbReference type="Pfam" id="PF00109">
    <property type="entry name" value="ketoacyl-synt"/>
    <property type="match status" value="1"/>
</dbReference>
<dbReference type="InterPro" id="IPR050091">
    <property type="entry name" value="PKS_NRPS_Biosynth_Enz"/>
</dbReference>
<dbReference type="SMART" id="SM00823">
    <property type="entry name" value="PKS_PP"/>
    <property type="match status" value="2"/>
</dbReference>
<dbReference type="Gene3D" id="3.40.50.300">
    <property type="entry name" value="P-loop containing nucleotide triphosphate hydrolases"/>
    <property type="match status" value="1"/>
</dbReference>
<dbReference type="Gene3D" id="3.30.70.250">
    <property type="entry name" value="Malonyl-CoA ACP transacylase, ACP-binding"/>
    <property type="match status" value="1"/>
</dbReference>
<dbReference type="CDD" id="cd08955">
    <property type="entry name" value="KR_2_FAS_SDR_x"/>
    <property type="match status" value="1"/>
</dbReference>
<dbReference type="FunFam" id="3.40.50.12780:FF:000013">
    <property type="entry name" value="Long-chain-fatty-acid--AMP ligase FadD32"/>
    <property type="match status" value="1"/>
</dbReference>
<dbReference type="eggNOG" id="COG3321">
    <property type="taxonomic scope" value="Bacteria"/>
</dbReference>
<evidence type="ECO:0000256" key="6">
    <source>
        <dbReference type="ARBA" id="ARBA00023098"/>
    </source>
</evidence>
<dbReference type="SMART" id="SM00825">
    <property type="entry name" value="PKS_KS"/>
    <property type="match status" value="1"/>
</dbReference>
<dbReference type="SUPFAM" id="SSF53901">
    <property type="entry name" value="Thiolase-like"/>
    <property type="match status" value="1"/>
</dbReference>
<dbReference type="GO" id="GO:0006633">
    <property type="term" value="P:fatty acid biosynthetic process"/>
    <property type="evidence" value="ECO:0007669"/>
    <property type="project" value="InterPro"/>
</dbReference>
<dbReference type="InterPro" id="IPR057326">
    <property type="entry name" value="KR_dom"/>
</dbReference>
<dbReference type="Pfam" id="PF08659">
    <property type="entry name" value="KR"/>
    <property type="match status" value="1"/>
</dbReference>
<dbReference type="GO" id="GO:0005737">
    <property type="term" value="C:cytoplasm"/>
    <property type="evidence" value="ECO:0007669"/>
    <property type="project" value="TreeGrafter"/>
</dbReference>
<dbReference type="KEGG" id="cyc:PCC7424_1874"/>
<dbReference type="Pfam" id="PF00561">
    <property type="entry name" value="Abhydrolase_1"/>
    <property type="match status" value="1"/>
</dbReference>
<dbReference type="InterPro" id="IPR009081">
    <property type="entry name" value="PP-bd_ACP"/>
</dbReference>
<dbReference type="Pfam" id="PF00550">
    <property type="entry name" value="PP-binding"/>
    <property type="match status" value="2"/>
</dbReference>
<feature type="domain" description="Ketosynthase family 3 (KS3)" evidence="9">
    <location>
        <begin position="699"/>
        <end position="1107"/>
    </location>
</feature>
<dbReference type="Gene3D" id="3.40.50.720">
    <property type="entry name" value="NAD(P)-binding Rossmann-like Domain"/>
    <property type="match status" value="1"/>
</dbReference>
<dbReference type="FunFam" id="3.40.47.10:FF:000019">
    <property type="entry name" value="Polyketide synthase type I"/>
    <property type="match status" value="1"/>
</dbReference>
<dbReference type="InterPro" id="IPR020841">
    <property type="entry name" value="PKS_Beta-ketoAc_synthase_dom"/>
</dbReference>
<dbReference type="Pfam" id="PF00501">
    <property type="entry name" value="AMP-binding"/>
    <property type="match status" value="1"/>
</dbReference>
<dbReference type="InterPro" id="IPR016035">
    <property type="entry name" value="Acyl_Trfase/lysoPLipase"/>
</dbReference>
<feature type="domain" description="Carrier" evidence="8">
    <location>
        <begin position="2067"/>
        <end position="2144"/>
    </location>
</feature>
<dbReference type="Pfam" id="PF23024">
    <property type="entry name" value="AMP-dom_DIP2-like"/>
    <property type="match status" value="1"/>
</dbReference>
<dbReference type="InterPro" id="IPR018201">
    <property type="entry name" value="Ketoacyl_synth_AS"/>
</dbReference>
<comment type="similarity">
    <text evidence="1">Belongs to the ATP-dependent AMP-binding enzyme family.</text>
</comment>
<dbReference type="InterPro" id="IPR014031">
    <property type="entry name" value="Ketoacyl_synth_C"/>
</dbReference>
<evidence type="ECO:0000313" key="11">
    <source>
        <dbReference type="Proteomes" id="UP000002384"/>
    </source>
</evidence>
<evidence type="ECO:0000259" key="9">
    <source>
        <dbReference type="PROSITE" id="PS52004"/>
    </source>
</evidence>
<dbReference type="InterPro" id="IPR000873">
    <property type="entry name" value="AMP-dep_synth/lig_dom"/>
</dbReference>
<dbReference type="HOGENOM" id="CLU_000022_35_6_3"/>
<dbReference type="InterPro" id="IPR000073">
    <property type="entry name" value="AB_hydrolase_1"/>
</dbReference>
<name>B7KDK4_GLOC7</name>
<dbReference type="STRING" id="65393.PCC7424_1874"/>
<dbReference type="GO" id="GO:0004312">
    <property type="term" value="F:fatty acid synthase activity"/>
    <property type="evidence" value="ECO:0007669"/>
    <property type="project" value="TreeGrafter"/>
</dbReference>
<evidence type="ECO:0000256" key="7">
    <source>
        <dbReference type="SAM" id="MobiDB-lite"/>
    </source>
</evidence>
<sequence>MKRNFSNFVDLLNHRAETQSDKILFTFLGDGETESLSLTYQQLDQQARAIAVQLQSLNATGERALLLYQPGLEFISAFFGCLYGGVIPVPAYPPRANRSIERLQAIVSDAEAKFALTSESLVNSIEGKLTQSLSQEAIQCVTTDNLELSLSQGWHKPKINPEQLAFLQYTSGSTGNPKGVMVSHSNLMHNAALINHYFQDTPESRGASWLPPYHDMGLIGGILQPIYVGVYVVLMPPVTFLQRPLRWLEVISRYRITTSGAPNFAYELCATQITPEQRENLDLSCWELAFSGAEPIRAHTLEQFAKAFAPCGFRPEAFYACYGMAETTLIVTGGKRSEKPFLKEFNSKGIEKNQVIPASSCDQDRVSLVSCGQVAEAQKVIIVNPETLNQCADDEIGEIWVSSESVAQGYWNRPQLTEAIFKAYTPDSPERPFLRTGDLGFLQDGELFVTGRLKDLIIIRGRNHYPQDIEMTAEKSHPALRESCGAAFSVEVGEEERLVITYEVKRSYIRKLNVEEVTSAIRKAVTQTHELQPYAIVLLKTGSIPKTSSGKIQRHACKAEFLEGSLNSVGQWSVTQLSEASSQQSKPKPRKNLKQHSPSNSQQQLIQDWLVDKIAQRLSISSAEIEITEPFASYGLDSVQAVRITAELEDWLKVKLSPTLAYDYPSIESLAQYLTALLKGQEIPSTPVLKTVTQQQTKSELIAIIGMGCRFPGANNPDQFWQLLQQGKDQITQVKGRWEKETWGGFLDHIDQFDPQFFGISRREAQEIDPQQRLLLEVSWEALENASIAVDQLAGSQTGVFIGISSSDYSQIRLKSQLDPSAYAGTGNAHSIAANRLSYFYDFRGPSLTVDTACSSSLVAVHLAISSLQRGECQMAIAGGVNLLLSPELTETFTQAGMMATDGRCKTFDEGADGYVRGEGCGVVILKSLENAIADGDPILGVIHGSAINQDGRSNGLTAPNGIAQKQVICQALINGNIQAADISYIETHGTGTPLGDPIEVNALKSVLMEGRSLDQPLWIGSLKTNIGHLEAAAGIAGLIKVILSLKHQQIPPHLHLNSLNPHINLNETPIAIPTQLTPWKIDSKPRLAGVSSFGFGGTNAHVIVGEYNSLSPSPENLSPYPSPTRREELKPVERPLHILTLSAKREKDLSALIDSYKSYLTSQPTASLEDICFTANVGRSPLKHRVAIIANSQDQLREKLGKGEVIKAENSAQLTPKIAFLFTGQGSQYVGMGYQLYQTQPTFKTALDTCADLLSPYLKRPLLEILYPQDSTAISDELDQTAYTQPALFALEYALAQLWLSWGIEPSIVMGHSVGEYVAATLAGVFSLEDGIKLIAHRGKLMQALPQNGQMVAVLSDEVTVKKAINSHHQKVVIAAINGEKSLVISGEHQAVIEVTEVLKNQGIKTKPLTVSHAFHSPLMQPMLTEFERVAQEIEYSLPLIPIVSNVTGNIAGEEMATPHYWVNHVVDTVQFASSMKCLEKQGYKVFLEIGAKPTLLGMGRSTLESDPLNSNSSPYLWLPSLRPEQEDWQQILSSLAQLYVNGIWVDWAGFDQDYPRQRVIGLPTYPFDRQSYWLTQTPQLNSHGLYQVEWEVKQPINDNFSLINPSTWLILADEQGLGELLGQELEKLGQTCLLIYPENGKGQKETFESLLAEVKQTQQTLGGIIHLWSLDEVTLTEAQHRGCESILYLLQTLYEQEISSKVWIATRGTQRVTLQENSLSHLQGTLWGLSKVVALEYSQYWGGIIDLDPEHDPQEAQFFLSEIFNSQKETYLAFRKGQRYVTRLKKATLTPQKLSLYQEGTYLITGGLGAVGLKVAQWLVKEGAKHLVLMGRSQPSANAQEILNTLEEKGVNLSIVQGDVTELEDINRIFNQIKNSHPPLKGIIHAAGLLKDGILQGLSWESFQQVLAPKVQGTWNLHQASLDLSLDFFVMFSSAASLLGSPGQGNYAAANGFLDAFAHYRHSLGLPGLTINWGALSAGMATSTRLGVKGLEMIEIESALEMLSSLLTTSTPQVGVLSVKWDSLSEQFPDLLKTPFFQEVISQDNKPSHEHSEIFTTLLTLSPPQRTEVLITYLQSSIARILHLSPADISPSDSLVDLGMDSLMVMEAINTLKKDLQLMLYPREIYEHPKIEALATYLGTEFEGTHGQSPKSPQHNPQKQELVVSRFSKTYQPLTITKKLPGIIFILSSPRAGSTLLRVMFAGHPDLISPPELHLLPFNTMGQRDQELALSYLGEGLQRAFMELGGLDSQTSQSLIEELIHQNTSIPDVYQRLQELAGNRLLVDKSPTYGMQREILDRGEAMFEGAKYIHLVRHPYSVIDSFSRMRMDKLVGVSGDNPYSIAESVWLESNRNILDFSQTIDKERYYQLRYEDLVTQPSQMMRSLCEFLDIPFNSALLDPYQGDRMTDGVYNQSISVGDPNFSQRRQIDPKLADAWKKIHLPQPLGDTTLRLAASFNYELPHETVLPSPPRRGVGGEVISIPMQENYLTIRGLKLCLCSWGPEDGELILCIHGILEQGAAWEEVATRLAQKGYRVIAPDLRGHGKSDHVGNGGSYNLIDFLGDLDAIATHLTDKPFTLVGHSLGSIIAAMFTSIRPEKVKHLVLVETVLPTEVHEGDTVEQLATHLNYLSSPPKHPVFPDVETAAKRLQTATPAMSEQLAMKLAKRITQAGEGGIQWRWDSLLRTRAGIEFNGINRSRYLSLLKQIQAKITLIYGDQSDFNRPEDLQLQQQTMSQANRIVVNGGHNLHLEAFEELANIING</sequence>
<dbReference type="PROSITE" id="PS50075">
    <property type="entry name" value="CARRIER"/>
    <property type="match status" value="2"/>
</dbReference>
<proteinExistence type="inferred from homology"/>
<keyword evidence="11" id="KW-1185">Reference proteome</keyword>
<evidence type="ECO:0000256" key="2">
    <source>
        <dbReference type="ARBA" id="ARBA00022450"/>
    </source>
</evidence>
<dbReference type="GO" id="GO:0031177">
    <property type="term" value="F:phosphopantetheine binding"/>
    <property type="evidence" value="ECO:0007669"/>
    <property type="project" value="InterPro"/>
</dbReference>
<dbReference type="GO" id="GO:0004315">
    <property type="term" value="F:3-oxoacyl-[acyl-carrier-protein] synthase activity"/>
    <property type="evidence" value="ECO:0007669"/>
    <property type="project" value="InterPro"/>
</dbReference>
<evidence type="ECO:0000259" key="8">
    <source>
        <dbReference type="PROSITE" id="PS50075"/>
    </source>
</evidence>
<dbReference type="InterPro" id="IPR045851">
    <property type="entry name" value="AMP-bd_C_sf"/>
</dbReference>
<protein>
    <submittedName>
        <fullName evidence="10">Beta-ketoacyl synthase</fullName>
    </submittedName>
</protein>
<evidence type="ECO:0000256" key="1">
    <source>
        <dbReference type="ARBA" id="ARBA00006432"/>
    </source>
</evidence>
<dbReference type="SUPFAM" id="SSF55048">
    <property type="entry name" value="Probable ACP-binding domain of malonyl-CoA ACP transacylase"/>
    <property type="match status" value="1"/>
</dbReference>
<dbReference type="Proteomes" id="UP000002384">
    <property type="component" value="Chromosome"/>
</dbReference>
<dbReference type="CDD" id="cd05931">
    <property type="entry name" value="FAAL"/>
    <property type="match status" value="1"/>
</dbReference>
<dbReference type="Pfam" id="PF13469">
    <property type="entry name" value="Sulfotransfer_3"/>
    <property type="match status" value="1"/>
</dbReference>
<keyword evidence="2" id="KW-0596">Phosphopantetheine</keyword>
<keyword evidence="4" id="KW-0808">Transferase</keyword>
<dbReference type="InterPro" id="IPR040097">
    <property type="entry name" value="FAAL/FAAC"/>
</dbReference>
<evidence type="ECO:0000256" key="3">
    <source>
        <dbReference type="ARBA" id="ARBA00022553"/>
    </source>
</evidence>
<keyword evidence="3" id="KW-0597">Phosphoprotein</keyword>
<dbReference type="Gene3D" id="3.30.300.30">
    <property type="match status" value="1"/>
</dbReference>
<dbReference type="FunFam" id="3.40.366.10:FF:000002">
    <property type="entry name" value="Probable polyketide synthase 2"/>
    <property type="match status" value="1"/>
</dbReference>
<dbReference type="Gene3D" id="3.40.50.12780">
    <property type="entry name" value="N-terminal domain of ligase-like"/>
    <property type="match status" value="1"/>
</dbReference>
<dbReference type="SUPFAM" id="SSF51735">
    <property type="entry name" value="NAD(P)-binding Rossmann-fold domains"/>
    <property type="match status" value="2"/>
</dbReference>
<dbReference type="SUPFAM" id="SSF53474">
    <property type="entry name" value="alpha/beta-Hydrolases"/>
    <property type="match status" value="1"/>
</dbReference>
<dbReference type="PROSITE" id="PS52004">
    <property type="entry name" value="KS3_2"/>
    <property type="match status" value="1"/>
</dbReference>
<dbReference type="SMART" id="SM00827">
    <property type="entry name" value="PKS_AT"/>
    <property type="match status" value="1"/>
</dbReference>
<dbReference type="Pfam" id="PF22621">
    <property type="entry name" value="CurL-like_PKS_C"/>
    <property type="match status" value="1"/>
</dbReference>
<dbReference type="Gene3D" id="1.10.1200.10">
    <property type="entry name" value="ACP-like"/>
    <property type="match status" value="2"/>
</dbReference>
<dbReference type="PRINTS" id="PR00111">
    <property type="entry name" value="ABHYDROLASE"/>
</dbReference>
<dbReference type="PANTHER" id="PTHR43775">
    <property type="entry name" value="FATTY ACID SYNTHASE"/>
    <property type="match status" value="1"/>
</dbReference>
<dbReference type="eggNOG" id="COG2267">
    <property type="taxonomic scope" value="Bacteria"/>
</dbReference>
<feature type="region of interest" description="Disordered" evidence="7">
    <location>
        <begin position="578"/>
        <end position="601"/>
    </location>
</feature>
<dbReference type="Gene3D" id="3.40.50.1820">
    <property type="entry name" value="alpha/beta hydrolase"/>
    <property type="match status" value="1"/>
</dbReference>
<dbReference type="InterPro" id="IPR029058">
    <property type="entry name" value="AB_hydrolase_fold"/>
</dbReference>
<dbReference type="SMART" id="SM00822">
    <property type="entry name" value="PKS_KR"/>
    <property type="match status" value="1"/>
</dbReference>
<dbReference type="InterPro" id="IPR016036">
    <property type="entry name" value="Malonyl_transacylase_ACP-bd"/>
</dbReference>
<dbReference type="EMBL" id="CP001291">
    <property type="protein sequence ID" value="ACK70306.1"/>
    <property type="molecule type" value="Genomic_DNA"/>
</dbReference>
<dbReference type="InterPro" id="IPR001227">
    <property type="entry name" value="Ac_transferase_dom_sf"/>
</dbReference>
<keyword evidence="5" id="KW-0276">Fatty acid metabolism</keyword>
<dbReference type="InterPro" id="IPR016039">
    <property type="entry name" value="Thiolase-like"/>
</dbReference>
<dbReference type="InterPro" id="IPR020845">
    <property type="entry name" value="AMP-binding_CS"/>
</dbReference>
<accession>B7KDK4</accession>
<dbReference type="PANTHER" id="PTHR43775:SF37">
    <property type="entry name" value="SI:DKEY-61P9.11"/>
    <property type="match status" value="1"/>
</dbReference>
<dbReference type="InterPro" id="IPR020806">
    <property type="entry name" value="PKS_PP-bd"/>
</dbReference>
<dbReference type="Pfam" id="PF02801">
    <property type="entry name" value="Ketoacyl-synt_C"/>
    <property type="match status" value="1"/>
</dbReference>
<evidence type="ECO:0000256" key="4">
    <source>
        <dbReference type="ARBA" id="ARBA00022679"/>
    </source>
</evidence>
<dbReference type="InterPro" id="IPR027417">
    <property type="entry name" value="P-loop_NTPase"/>
</dbReference>
<evidence type="ECO:0000313" key="10">
    <source>
        <dbReference type="EMBL" id="ACK70306.1"/>
    </source>
</evidence>
<gene>
    <name evidence="10" type="ordered locus">PCC7424_1874</name>
</gene>
<evidence type="ECO:0000256" key="5">
    <source>
        <dbReference type="ARBA" id="ARBA00022832"/>
    </source>
</evidence>
<dbReference type="Gene3D" id="3.30.70.3290">
    <property type="match status" value="1"/>
</dbReference>
<dbReference type="SUPFAM" id="SSF52151">
    <property type="entry name" value="FabD/lysophospholipase-like"/>
    <property type="match status" value="1"/>
</dbReference>